<name>A0A5J9W0J5_9POAL</name>
<dbReference type="PANTHER" id="PTHR34774:SF1">
    <property type="entry name" value="EPHRIN-A3 PROTEIN"/>
    <property type="match status" value="1"/>
</dbReference>
<feature type="transmembrane region" description="Helical" evidence="2">
    <location>
        <begin position="170"/>
        <end position="190"/>
    </location>
</feature>
<reference evidence="3 4" key="1">
    <citation type="journal article" date="2019" name="Sci. Rep.">
        <title>A high-quality genome of Eragrostis curvula grass provides insights into Poaceae evolution and supports new strategies to enhance forage quality.</title>
        <authorList>
            <person name="Carballo J."/>
            <person name="Santos B.A.C.M."/>
            <person name="Zappacosta D."/>
            <person name="Garbus I."/>
            <person name="Selva J.P."/>
            <person name="Gallo C.A."/>
            <person name="Diaz A."/>
            <person name="Albertini E."/>
            <person name="Caccamo M."/>
            <person name="Echenique V."/>
        </authorList>
    </citation>
    <scope>NUCLEOTIDE SEQUENCE [LARGE SCALE GENOMIC DNA]</scope>
    <source>
        <strain evidence="4">cv. Victoria</strain>
        <tissue evidence="3">Leaf</tissue>
    </source>
</reference>
<comment type="caution">
    <text evidence="3">The sequence shown here is derived from an EMBL/GenBank/DDBJ whole genome shotgun (WGS) entry which is preliminary data.</text>
</comment>
<evidence type="ECO:0000313" key="3">
    <source>
        <dbReference type="EMBL" id="TVU42252.1"/>
    </source>
</evidence>
<feature type="compositionally biased region" description="Pro residues" evidence="1">
    <location>
        <begin position="56"/>
        <end position="73"/>
    </location>
</feature>
<dbReference type="Gramene" id="TVU42252">
    <property type="protein sequence ID" value="TVU42252"/>
    <property type="gene ID" value="EJB05_08646"/>
</dbReference>
<accession>A0A5J9W0J5</accession>
<dbReference type="AlphaFoldDB" id="A0A5J9W0J5"/>
<dbReference type="OrthoDB" id="2019292at2759"/>
<gene>
    <name evidence="3" type="ORF">EJB05_08646</name>
</gene>
<evidence type="ECO:0000256" key="1">
    <source>
        <dbReference type="SAM" id="MobiDB-lite"/>
    </source>
</evidence>
<keyword evidence="4" id="KW-1185">Reference proteome</keyword>
<dbReference type="Proteomes" id="UP000324897">
    <property type="component" value="Unassembled WGS sequence"/>
</dbReference>
<proteinExistence type="predicted"/>
<protein>
    <submittedName>
        <fullName evidence="3">Uncharacterized protein</fullName>
    </submittedName>
</protein>
<dbReference type="EMBL" id="RWGY01000005">
    <property type="protein sequence ID" value="TVU42252.1"/>
    <property type="molecule type" value="Genomic_DNA"/>
</dbReference>
<dbReference type="PANTHER" id="PTHR34774">
    <property type="entry name" value="EPHRIN-A3 PROTEIN"/>
    <property type="match status" value="1"/>
</dbReference>
<organism evidence="3 4">
    <name type="scientific">Eragrostis curvula</name>
    <name type="common">weeping love grass</name>
    <dbReference type="NCBI Taxonomy" id="38414"/>
    <lineage>
        <taxon>Eukaryota</taxon>
        <taxon>Viridiplantae</taxon>
        <taxon>Streptophyta</taxon>
        <taxon>Embryophyta</taxon>
        <taxon>Tracheophyta</taxon>
        <taxon>Spermatophyta</taxon>
        <taxon>Magnoliopsida</taxon>
        <taxon>Liliopsida</taxon>
        <taxon>Poales</taxon>
        <taxon>Poaceae</taxon>
        <taxon>PACMAD clade</taxon>
        <taxon>Chloridoideae</taxon>
        <taxon>Eragrostideae</taxon>
        <taxon>Eragrostidinae</taxon>
        <taxon>Eragrostis</taxon>
    </lineage>
</organism>
<feature type="region of interest" description="Disordered" evidence="1">
    <location>
        <begin position="44"/>
        <end position="78"/>
    </location>
</feature>
<evidence type="ECO:0000313" key="4">
    <source>
        <dbReference type="Proteomes" id="UP000324897"/>
    </source>
</evidence>
<feature type="non-terminal residue" evidence="3">
    <location>
        <position position="1"/>
    </location>
</feature>
<keyword evidence="2" id="KW-1133">Transmembrane helix</keyword>
<keyword evidence="2" id="KW-0812">Transmembrane</keyword>
<sequence length="223" mass="24474">KDLRTTLQKHGACPSYFRGGIARLSSSLPASSIFGRFAGIQLTTDPGSHSKKARHPPPQSPPPAGCPHQPTTPPSGSRWAPSLPLQLRILSSHSRASTYTAPLAWRGVGICQSRLEEDSKYKFNSIMVLDALSSPHRRSQNTFFMPPSKKSQSSRDDLGSWSALIERHRFLLTTLVVLAFLCTIYLYFAVTLGAPDACSGLADTEREECLAKSVMQHGKLKFH</sequence>
<keyword evidence="2" id="KW-0472">Membrane</keyword>
<evidence type="ECO:0000256" key="2">
    <source>
        <dbReference type="SAM" id="Phobius"/>
    </source>
</evidence>